<dbReference type="Pfam" id="PF14474">
    <property type="entry name" value="RTC4"/>
    <property type="match status" value="1"/>
</dbReference>
<keyword evidence="6" id="KW-0963">Cytoplasm</keyword>
<feature type="compositionally biased region" description="Polar residues" evidence="8">
    <location>
        <begin position="61"/>
        <end position="72"/>
    </location>
</feature>
<organism evidence="10 11">
    <name type="scientific">Colletotrichum destructivum</name>
    <dbReference type="NCBI Taxonomy" id="34406"/>
    <lineage>
        <taxon>Eukaryota</taxon>
        <taxon>Fungi</taxon>
        <taxon>Dikarya</taxon>
        <taxon>Ascomycota</taxon>
        <taxon>Pezizomycotina</taxon>
        <taxon>Sordariomycetes</taxon>
        <taxon>Hypocreomycetidae</taxon>
        <taxon>Glomerellales</taxon>
        <taxon>Glomerellaceae</taxon>
        <taxon>Colletotrichum</taxon>
        <taxon>Colletotrichum destructivum species complex</taxon>
    </lineage>
</organism>
<dbReference type="PANTHER" id="PTHR41391">
    <property type="entry name" value="RESTRICTION OF TELOMERE CAPPING PROTEIN 4"/>
    <property type="match status" value="1"/>
</dbReference>
<evidence type="ECO:0000313" key="10">
    <source>
        <dbReference type="EMBL" id="WQF77647.1"/>
    </source>
</evidence>
<feature type="compositionally biased region" description="Polar residues" evidence="8">
    <location>
        <begin position="90"/>
        <end position="101"/>
    </location>
</feature>
<dbReference type="KEGG" id="cdet:87939164"/>
<evidence type="ECO:0000259" key="9">
    <source>
        <dbReference type="SMART" id="SM01312"/>
    </source>
</evidence>
<dbReference type="GO" id="GO:0005737">
    <property type="term" value="C:cytoplasm"/>
    <property type="evidence" value="ECO:0007669"/>
    <property type="project" value="UniProtKB-SubCell"/>
</dbReference>
<proteinExistence type="inferred from homology"/>
<sequence>MASRSDYQTGRRAGLSRNAMPPPLLKTVNGKARFEPKNIDDPPMDDTESELSEPEAPSLSQPRLSANLQGSRPDQMLIKPSLLSKHAENRPQSNSNPATDYSDSDESPRPSRADIQRTPYYGTSKRGQEQARQYSALQERNSDPKRTVNSQKSETMARPIKRNSSVDAASHLISNKKRALTSRLDEAREVRKLRGEPKSYSQKDKNASQRPRNVSEKPTTRSSRGKTAANRKGENRSTPPKKPLPSFKAYDDDPFDQFPGKASPKGLMKLPSWPSSPPGSPPKASFLKHSSLSPGASPRRPIKAEFKHPSGSLPEPLQSPERKSTDLLRDPELSPKPLCKGKEEHDSFFDLSDLSDQSSSDVDRETRCPMCGDTVAKTLLDSFSGGSRLHIRRQIQFCRLHKKKSAEDAWDARGYPSINWECLGSRLTTHYDFLRCIINGGSSHYASLLVAKVKEGKNRTLLKAEDSLTPGYYGPRGLRAFSENIIGKFSSMLRERAVEDRLISSRGYSSYVEAVLVPELAVQLISEDMEVEADEARKILEESRWIGDLLHEDTGDTVDHLSGDERV</sequence>
<dbReference type="GeneID" id="87939164"/>
<keyword evidence="7" id="KW-0539">Nucleus</keyword>
<evidence type="ECO:0000256" key="5">
    <source>
        <dbReference type="ARBA" id="ARBA00015162"/>
    </source>
</evidence>
<protein>
    <recommendedName>
        <fullName evidence="5">Restriction of telomere capping protein 4</fullName>
    </recommendedName>
</protein>
<dbReference type="Proteomes" id="UP001322277">
    <property type="component" value="Chromosome 2"/>
</dbReference>
<feature type="compositionally biased region" description="Polar residues" evidence="8">
    <location>
        <begin position="130"/>
        <end position="139"/>
    </location>
</feature>
<evidence type="ECO:0000256" key="8">
    <source>
        <dbReference type="SAM" id="MobiDB-lite"/>
    </source>
</evidence>
<feature type="domain" description="Restriction of telomere capping protein 4 C-terminal" evidence="9">
    <location>
        <begin position="437"/>
        <end position="553"/>
    </location>
</feature>
<evidence type="ECO:0000256" key="7">
    <source>
        <dbReference type="ARBA" id="ARBA00023242"/>
    </source>
</evidence>
<dbReference type="SMART" id="SM01312">
    <property type="entry name" value="RTC4"/>
    <property type="match status" value="1"/>
</dbReference>
<dbReference type="EMBL" id="CP137306">
    <property type="protein sequence ID" value="WQF77647.1"/>
    <property type="molecule type" value="Genomic_DNA"/>
</dbReference>
<evidence type="ECO:0000256" key="2">
    <source>
        <dbReference type="ARBA" id="ARBA00004123"/>
    </source>
</evidence>
<feature type="compositionally biased region" description="Acidic residues" evidence="8">
    <location>
        <begin position="42"/>
        <end position="53"/>
    </location>
</feature>
<name>A0AAX4I2P6_9PEZI</name>
<accession>A0AAX4I2P6</accession>
<feature type="region of interest" description="Disordered" evidence="8">
    <location>
        <begin position="1"/>
        <end position="341"/>
    </location>
</feature>
<dbReference type="InterPro" id="IPR028094">
    <property type="entry name" value="RTC4_C"/>
</dbReference>
<evidence type="ECO:0000313" key="11">
    <source>
        <dbReference type="Proteomes" id="UP001322277"/>
    </source>
</evidence>
<comment type="subcellular location">
    <subcellularLocation>
        <location evidence="3">Cytoplasm</location>
    </subcellularLocation>
    <subcellularLocation>
        <location evidence="2">Nucleus</location>
    </subcellularLocation>
</comment>
<evidence type="ECO:0000256" key="3">
    <source>
        <dbReference type="ARBA" id="ARBA00004496"/>
    </source>
</evidence>
<comment type="similarity">
    <text evidence="4">Belongs to the RTC4 family.</text>
</comment>
<feature type="compositionally biased region" description="Basic and acidic residues" evidence="8">
    <location>
        <begin position="320"/>
        <end position="333"/>
    </location>
</feature>
<dbReference type="AlphaFoldDB" id="A0AAX4I2P6"/>
<reference evidence="11" key="1">
    <citation type="journal article" date="2023" name="bioRxiv">
        <title>Complete genome of the Medicago anthracnose fungus, Colletotrichum destructivum, reveals a mini-chromosome-like region within a core chromosome.</title>
        <authorList>
            <person name="Lapalu N."/>
            <person name="Simon A."/>
            <person name="Lu A."/>
            <person name="Plaumann P.-L."/>
            <person name="Amselem J."/>
            <person name="Pigne S."/>
            <person name="Auger A."/>
            <person name="Koch C."/>
            <person name="Dallery J.-F."/>
            <person name="O'Connell R.J."/>
        </authorList>
    </citation>
    <scope>NUCLEOTIDE SEQUENCE [LARGE SCALE GENOMIC DNA]</scope>
    <source>
        <strain evidence="11">CBS 520.97</strain>
    </source>
</reference>
<evidence type="ECO:0000256" key="1">
    <source>
        <dbReference type="ARBA" id="ARBA00002738"/>
    </source>
</evidence>
<evidence type="ECO:0000256" key="6">
    <source>
        <dbReference type="ARBA" id="ARBA00022490"/>
    </source>
</evidence>
<gene>
    <name evidence="10" type="ORF">CDEST_02661</name>
</gene>
<feature type="compositionally biased region" description="Basic and acidic residues" evidence="8">
    <location>
        <begin position="106"/>
        <end position="115"/>
    </location>
</feature>
<dbReference type="InterPro" id="IPR039024">
    <property type="entry name" value="RTC4"/>
</dbReference>
<comment type="function">
    <text evidence="1">May be involved in a process influencing telomere capping.</text>
</comment>
<dbReference type="PANTHER" id="PTHR41391:SF1">
    <property type="entry name" value="RESTRICTION OF TELOMERE CAPPING PROTEIN 4"/>
    <property type="match status" value="1"/>
</dbReference>
<dbReference type="GO" id="GO:0005634">
    <property type="term" value="C:nucleus"/>
    <property type="evidence" value="ECO:0007669"/>
    <property type="project" value="UniProtKB-SubCell"/>
</dbReference>
<dbReference type="RefSeq" id="XP_062774871.1">
    <property type="nucleotide sequence ID" value="XM_062918820.1"/>
</dbReference>
<keyword evidence="11" id="KW-1185">Reference proteome</keyword>
<evidence type="ECO:0000256" key="4">
    <source>
        <dbReference type="ARBA" id="ARBA00009461"/>
    </source>
</evidence>
<feature type="compositionally biased region" description="Basic and acidic residues" evidence="8">
    <location>
        <begin position="183"/>
        <end position="219"/>
    </location>
</feature>